<reference evidence="1" key="1">
    <citation type="journal article" date="2021" name="Proc. Natl. Acad. Sci. U.S.A.">
        <title>A Catalog of Tens of Thousands of Viruses from Human Metagenomes Reveals Hidden Associations with Chronic Diseases.</title>
        <authorList>
            <person name="Tisza M.J."/>
            <person name="Buck C.B."/>
        </authorList>
    </citation>
    <scope>NUCLEOTIDE SEQUENCE</scope>
    <source>
        <strain evidence="1">CtXt06</strain>
    </source>
</reference>
<dbReference type="EMBL" id="BK016209">
    <property type="protein sequence ID" value="DAG02365.1"/>
    <property type="molecule type" value="Genomic_DNA"/>
</dbReference>
<organism evidence="1">
    <name type="scientific">CrAss-like virus sp. ctXt06</name>
    <dbReference type="NCBI Taxonomy" id="2825837"/>
    <lineage>
        <taxon>Viruses</taxon>
        <taxon>Duplodnaviria</taxon>
        <taxon>Heunggongvirae</taxon>
        <taxon>Uroviricota</taxon>
        <taxon>Caudoviricetes</taxon>
        <taxon>Crassvirales</taxon>
    </lineage>
</organism>
<proteinExistence type="predicted"/>
<protein>
    <submittedName>
        <fullName evidence="1">Uncharacterized protein</fullName>
    </submittedName>
</protein>
<evidence type="ECO:0000313" key="1">
    <source>
        <dbReference type="EMBL" id="DAG02365.1"/>
    </source>
</evidence>
<sequence length="57" mass="6522">MLIDNYIVKALRITLVTFKEFGELHKALKEQIQTATKSNNPWIKILMKSMNVGSSID</sequence>
<accession>A0A8S5V6P5</accession>
<name>A0A8S5V6P5_9CAUD</name>